<dbReference type="EMBL" id="CAEZXN010000007">
    <property type="protein sequence ID" value="CAB4689731.1"/>
    <property type="molecule type" value="Genomic_DNA"/>
</dbReference>
<name>A0A6J7B6B5_9ZZZZ</name>
<dbReference type="EMBL" id="CAEZXB010000002">
    <property type="protein sequence ID" value="CAB4667950.1"/>
    <property type="molecule type" value="Genomic_DNA"/>
</dbReference>
<evidence type="ECO:0000313" key="5">
    <source>
        <dbReference type="EMBL" id="CAB5071795.1"/>
    </source>
</evidence>
<dbReference type="EMBL" id="CAFBAA010000001">
    <property type="protein sequence ID" value="CAB4839968.1"/>
    <property type="molecule type" value="Genomic_DNA"/>
</dbReference>
<dbReference type="EMBL" id="CAFBRC010000008">
    <property type="protein sequence ID" value="CAB5071795.1"/>
    <property type="molecule type" value="Genomic_DNA"/>
</dbReference>
<evidence type="ECO:0000313" key="4">
    <source>
        <dbReference type="EMBL" id="CAB4839968.1"/>
    </source>
</evidence>
<evidence type="ECO:0000256" key="1">
    <source>
        <dbReference type="SAM" id="MobiDB-lite"/>
    </source>
</evidence>
<protein>
    <submittedName>
        <fullName evidence="4">Unannotated protein</fullName>
    </submittedName>
</protein>
<feature type="region of interest" description="Disordered" evidence="1">
    <location>
        <begin position="1"/>
        <end position="38"/>
    </location>
</feature>
<gene>
    <name evidence="2" type="ORF">UFOPK2342_00251</name>
    <name evidence="3" type="ORF">UFOPK2423_00492</name>
    <name evidence="4" type="ORF">UFOPK3266_00027</name>
    <name evidence="5" type="ORF">UFOPK4367_00190</name>
</gene>
<dbReference type="AlphaFoldDB" id="A0A6J7B6B5"/>
<reference evidence="4" key="1">
    <citation type="submission" date="2020-05" db="EMBL/GenBank/DDBJ databases">
        <authorList>
            <person name="Chiriac C."/>
            <person name="Salcher M."/>
            <person name="Ghai R."/>
            <person name="Kavagutti S V."/>
        </authorList>
    </citation>
    <scope>NUCLEOTIDE SEQUENCE</scope>
</reference>
<evidence type="ECO:0000313" key="2">
    <source>
        <dbReference type="EMBL" id="CAB4667950.1"/>
    </source>
</evidence>
<organism evidence="4">
    <name type="scientific">freshwater metagenome</name>
    <dbReference type="NCBI Taxonomy" id="449393"/>
    <lineage>
        <taxon>unclassified sequences</taxon>
        <taxon>metagenomes</taxon>
        <taxon>ecological metagenomes</taxon>
    </lineage>
</organism>
<proteinExistence type="predicted"/>
<evidence type="ECO:0000313" key="3">
    <source>
        <dbReference type="EMBL" id="CAB4689731.1"/>
    </source>
</evidence>
<accession>A0A6J7B6B5</accession>
<sequence>MSENIPEKSKDDEDLGWNERDDDRDEELRRDVPPHHGG</sequence>